<dbReference type="InParanoid" id="D8PPH0"/>
<dbReference type="VEuPathDB" id="FungiDB:SCHCODRAFT_02621760"/>
<dbReference type="HOGENOM" id="CLU_016313_1_0_1"/>
<dbReference type="GO" id="GO:0006511">
    <property type="term" value="P:ubiquitin-dependent protein catabolic process"/>
    <property type="evidence" value="ECO:0007669"/>
    <property type="project" value="TreeGrafter"/>
</dbReference>
<proteinExistence type="predicted"/>
<keyword evidence="2 6" id="KW-0812">Transmembrane</keyword>
<dbReference type="GO" id="GO:0030001">
    <property type="term" value="P:metal ion transport"/>
    <property type="evidence" value="ECO:0007669"/>
    <property type="project" value="InterPro"/>
</dbReference>
<evidence type="ECO:0000256" key="2">
    <source>
        <dbReference type="ARBA" id="ARBA00022692"/>
    </source>
</evidence>
<dbReference type="OrthoDB" id="10003116at2759"/>
<evidence type="ECO:0000256" key="6">
    <source>
        <dbReference type="SAM" id="Phobius"/>
    </source>
</evidence>
<dbReference type="Pfam" id="PF10176">
    <property type="entry name" value="NEDD4_Bsd2"/>
    <property type="match status" value="1"/>
</dbReference>
<organism evidence="8">
    <name type="scientific">Schizophyllum commune (strain H4-8 / FGSC 9210)</name>
    <name type="common">Split gill fungus</name>
    <dbReference type="NCBI Taxonomy" id="578458"/>
    <lineage>
        <taxon>Eukaryota</taxon>
        <taxon>Fungi</taxon>
        <taxon>Dikarya</taxon>
        <taxon>Basidiomycota</taxon>
        <taxon>Agaricomycotina</taxon>
        <taxon>Agaricomycetes</taxon>
        <taxon>Agaricomycetidae</taxon>
        <taxon>Agaricales</taxon>
        <taxon>Schizophyllaceae</taxon>
        <taxon>Schizophyllum</taxon>
    </lineage>
</organism>
<evidence type="ECO:0000313" key="8">
    <source>
        <dbReference type="Proteomes" id="UP000007431"/>
    </source>
</evidence>
<dbReference type="EMBL" id="GL377302">
    <property type="protein sequence ID" value="EFJ01623.1"/>
    <property type="molecule type" value="Genomic_DNA"/>
</dbReference>
<dbReference type="CDD" id="cd22212">
    <property type="entry name" value="NDFIP-like"/>
    <property type="match status" value="1"/>
</dbReference>
<sequence>MSHRYAPLSNPVDDASREMDEAFAGSDDEDDGLNDDDAAAETRPLNPSGHSASAAAPPMHSPPPSNAPLPASYDFENFDYASMPPPGSPPGPTTRALPNHWGNDNGVVPDFDNEAPQRPTTRGNWLRRKAASVLPTTIVRRFALDYERPTGPIGGGTSNDGVFANVSAKPTAPVRINEGDDTYIVPEDTRAEAPPSYQAAQQDSVPPYWDNTVHAAFSPEVAGEMLVDSMPTGTVFSFMWNMLVSISFQFVGFLLTYVLHTTHAARLGSRAGLGVTLIQYGFALRNRLDSNTSGLQDENSWSNPEEPRPSFSTAAEADSFYGGDFPDNSTSPFANLTEEQASQLVADATTEWLSFFLMTVGWFILLTSVLGFWRVKRWERGILTSQQAANLTPAAREQEQALLGRIERAFGVQLPSRSAGDFFRTGFGLSRSNHDDEDSHHLQAVEEGHAPAREEADLTIEIDPNDPNRERILREALENERRLQEHLRAAGLI</sequence>
<dbReference type="GO" id="GO:0048471">
    <property type="term" value="C:perinuclear region of cytoplasm"/>
    <property type="evidence" value="ECO:0007669"/>
    <property type="project" value="TreeGrafter"/>
</dbReference>
<dbReference type="Proteomes" id="UP000007431">
    <property type="component" value="Unassembled WGS sequence"/>
</dbReference>
<keyword evidence="4 6" id="KW-0472">Membrane</keyword>
<keyword evidence="3 6" id="KW-1133">Transmembrane helix</keyword>
<dbReference type="GO" id="GO:0005783">
    <property type="term" value="C:endoplasmic reticulum"/>
    <property type="evidence" value="ECO:0007669"/>
    <property type="project" value="TreeGrafter"/>
</dbReference>
<feature type="compositionally biased region" description="Pro residues" evidence="5">
    <location>
        <begin position="83"/>
        <end position="92"/>
    </location>
</feature>
<dbReference type="PANTHER" id="PTHR13396">
    <property type="entry name" value="NEDD4 FAMILY INTERACTING PROTEIN 1/2"/>
    <property type="match status" value="1"/>
</dbReference>
<feature type="region of interest" description="Disordered" evidence="5">
    <location>
        <begin position="293"/>
        <end position="312"/>
    </location>
</feature>
<evidence type="ECO:0000256" key="1">
    <source>
        <dbReference type="ARBA" id="ARBA00004141"/>
    </source>
</evidence>
<evidence type="ECO:0008006" key="9">
    <source>
        <dbReference type="Google" id="ProtNLM"/>
    </source>
</evidence>
<dbReference type="STRING" id="578458.D8PPH0"/>
<feature type="region of interest" description="Disordered" evidence="5">
    <location>
        <begin position="1"/>
        <end position="122"/>
    </location>
</feature>
<feature type="compositionally biased region" description="Polar residues" evidence="5">
    <location>
        <begin position="293"/>
        <end position="303"/>
    </location>
</feature>
<evidence type="ECO:0000256" key="4">
    <source>
        <dbReference type="ARBA" id="ARBA00023136"/>
    </source>
</evidence>
<feature type="transmembrane region" description="Helical" evidence="6">
    <location>
        <begin position="352"/>
        <end position="373"/>
    </location>
</feature>
<dbReference type="KEGG" id="scm:SCHCO_02621760"/>
<accession>D8PPH0</accession>
<evidence type="ECO:0000256" key="3">
    <source>
        <dbReference type="ARBA" id="ARBA00022989"/>
    </source>
</evidence>
<dbReference type="OMA" id="NVDYDYP"/>
<dbReference type="GO" id="GO:0016020">
    <property type="term" value="C:membrane"/>
    <property type="evidence" value="ECO:0007669"/>
    <property type="project" value="UniProtKB-SubCell"/>
</dbReference>
<dbReference type="GeneID" id="9587796"/>
<feature type="compositionally biased region" description="Acidic residues" evidence="5">
    <location>
        <begin position="26"/>
        <end position="39"/>
    </location>
</feature>
<comment type="subcellular location">
    <subcellularLocation>
        <location evidence="1">Membrane</location>
        <topology evidence="1">Multi-pass membrane protein</topology>
    </subcellularLocation>
</comment>
<protein>
    <recommendedName>
        <fullName evidence="9">Metal homeostatis protein bsd2</fullName>
    </recommendedName>
</protein>
<name>D8PPH0_SCHCM</name>
<evidence type="ECO:0000256" key="5">
    <source>
        <dbReference type="SAM" id="MobiDB-lite"/>
    </source>
</evidence>
<feature type="transmembrane region" description="Helical" evidence="6">
    <location>
        <begin position="238"/>
        <end position="259"/>
    </location>
</feature>
<dbReference type="GO" id="GO:0007034">
    <property type="term" value="P:vacuolar transport"/>
    <property type="evidence" value="ECO:0007669"/>
    <property type="project" value="InterPro"/>
</dbReference>
<reference evidence="7 8" key="1">
    <citation type="journal article" date="2010" name="Nat. Biotechnol.">
        <title>Genome sequence of the model mushroom Schizophyllum commune.</title>
        <authorList>
            <person name="Ohm R.A."/>
            <person name="de Jong J.F."/>
            <person name="Lugones L.G."/>
            <person name="Aerts A."/>
            <person name="Kothe E."/>
            <person name="Stajich J.E."/>
            <person name="de Vries R.P."/>
            <person name="Record E."/>
            <person name="Levasseur A."/>
            <person name="Baker S.E."/>
            <person name="Bartholomew K.A."/>
            <person name="Coutinho P.M."/>
            <person name="Erdmann S."/>
            <person name="Fowler T.J."/>
            <person name="Gathman A.C."/>
            <person name="Lombard V."/>
            <person name="Henrissat B."/>
            <person name="Knabe N."/>
            <person name="Kuees U."/>
            <person name="Lilly W.W."/>
            <person name="Lindquist E."/>
            <person name="Lucas S."/>
            <person name="Magnuson J.K."/>
            <person name="Piumi F."/>
            <person name="Raudaskoski M."/>
            <person name="Salamov A."/>
            <person name="Schmutz J."/>
            <person name="Schwarze F.W.M.R."/>
            <person name="vanKuyk P.A."/>
            <person name="Horton J.S."/>
            <person name="Grigoriev I.V."/>
            <person name="Woesten H.A.B."/>
        </authorList>
    </citation>
    <scope>NUCLEOTIDE SEQUENCE [LARGE SCALE GENOMIC DNA]</scope>
    <source>
        <strain evidence="8">H4-8 / FGSC 9210</strain>
    </source>
</reference>
<dbReference type="PANTHER" id="PTHR13396:SF5">
    <property type="entry name" value="NEDD4 FAMILY INTERACTING PROTEIN"/>
    <property type="match status" value="1"/>
</dbReference>
<dbReference type="eggNOG" id="KOG4812">
    <property type="taxonomic scope" value="Eukaryota"/>
</dbReference>
<dbReference type="InterPro" id="IPR019325">
    <property type="entry name" value="NEDD4/Bsd2"/>
</dbReference>
<dbReference type="GO" id="GO:0005794">
    <property type="term" value="C:Golgi apparatus"/>
    <property type="evidence" value="ECO:0007669"/>
    <property type="project" value="TreeGrafter"/>
</dbReference>
<keyword evidence="8" id="KW-1185">Reference proteome</keyword>
<dbReference type="AlphaFoldDB" id="D8PPH0"/>
<evidence type="ECO:0000313" key="7">
    <source>
        <dbReference type="EMBL" id="EFJ01623.1"/>
    </source>
</evidence>
<feature type="compositionally biased region" description="Low complexity" evidence="5">
    <location>
        <begin position="47"/>
        <end position="58"/>
    </location>
</feature>
<dbReference type="GO" id="GO:0031398">
    <property type="term" value="P:positive regulation of protein ubiquitination"/>
    <property type="evidence" value="ECO:0007669"/>
    <property type="project" value="TreeGrafter"/>
</dbReference>
<gene>
    <name evidence="7" type="ORF">SCHCODRAFT_63079</name>
</gene>